<sequence>MGGGKDKNHDESSDKGLFSHLAGYATGHHPPGSYPPQGYPPQGYPPQAYPPAGYPPPGGYPPAGYPPPGGYPPAPYPHQGGYPPAAYPGPSAPYHSGLGHNMGPMLAGGVAAAAAAYGAHQLSHGAHHHMPHMGLYGHGHGKFKHGKFKHGKFGKRWKHGGKFGRFKKWK</sequence>
<accession>A0A8K0H8A2</accession>
<evidence type="ECO:0000256" key="3">
    <source>
        <dbReference type="SAM" id="MobiDB-lite"/>
    </source>
</evidence>
<organism evidence="4 5">
    <name type="scientific">Rhamnella rubrinervis</name>
    <dbReference type="NCBI Taxonomy" id="2594499"/>
    <lineage>
        <taxon>Eukaryota</taxon>
        <taxon>Viridiplantae</taxon>
        <taxon>Streptophyta</taxon>
        <taxon>Embryophyta</taxon>
        <taxon>Tracheophyta</taxon>
        <taxon>Spermatophyta</taxon>
        <taxon>Magnoliopsida</taxon>
        <taxon>eudicotyledons</taxon>
        <taxon>Gunneridae</taxon>
        <taxon>Pentapetalae</taxon>
        <taxon>rosids</taxon>
        <taxon>fabids</taxon>
        <taxon>Rosales</taxon>
        <taxon>Rhamnaceae</taxon>
        <taxon>rhamnoid group</taxon>
        <taxon>Rhamneae</taxon>
        <taxon>Rhamnella</taxon>
    </lineage>
</organism>
<protein>
    <recommendedName>
        <fullName evidence="1">Rhodopsin</fullName>
    </recommendedName>
</protein>
<dbReference type="PANTHER" id="PTHR31248:SF24">
    <property type="entry name" value="GLYCINE-RICH PROTEIN A3"/>
    <property type="match status" value="1"/>
</dbReference>
<proteinExistence type="predicted"/>
<feature type="region of interest" description="Disordered" evidence="3">
    <location>
        <begin position="1"/>
        <end position="86"/>
    </location>
</feature>
<evidence type="ECO:0000256" key="1">
    <source>
        <dbReference type="ARBA" id="ARBA00013487"/>
    </source>
</evidence>
<comment type="caution">
    <text evidence="4">The sequence shown here is derived from an EMBL/GenBank/DDBJ whole genome shotgun (WGS) entry which is preliminary data.</text>
</comment>
<dbReference type="AlphaFoldDB" id="A0A8K0H8A2"/>
<feature type="compositionally biased region" description="Pro residues" evidence="3">
    <location>
        <begin position="32"/>
        <end position="76"/>
    </location>
</feature>
<dbReference type="PANTHER" id="PTHR31248">
    <property type="entry name" value="DOMAIN PROTEIN, PUTATIVE (AFU_ORTHOLOGUE AFUA_5G04290)-RELATED"/>
    <property type="match status" value="1"/>
</dbReference>
<dbReference type="Pfam" id="PF02162">
    <property type="entry name" value="XYPPX"/>
    <property type="match status" value="1"/>
</dbReference>
<dbReference type="InterPro" id="IPR006031">
    <property type="entry name" value="XYPPX"/>
</dbReference>
<reference evidence="4" key="1">
    <citation type="submission" date="2020-03" db="EMBL/GenBank/DDBJ databases">
        <title>A high-quality chromosome-level genome assembly of a woody plant with both climbing and erect habits, Rhamnella rubrinervis.</title>
        <authorList>
            <person name="Lu Z."/>
            <person name="Yang Y."/>
            <person name="Zhu X."/>
            <person name="Sun Y."/>
        </authorList>
    </citation>
    <scope>NUCLEOTIDE SEQUENCE</scope>
    <source>
        <strain evidence="4">BYM</strain>
        <tissue evidence="4">Leaf</tissue>
    </source>
</reference>
<keyword evidence="5" id="KW-1185">Reference proteome</keyword>
<evidence type="ECO:0000313" key="4">
    <source>
        <dbReference type="EMBL" id="KAF3447565.1"/>
    </source>
</evidence>
<gene>
    <name evidence="4" type="ORF">FNV43_RR12752</name>
</gene>
<dbReference type="Proteomes" id="UP000796880">
    <property type="component" value="Unassembled WGS sequence"/>
</dbReference>
<evidence type="ECO:0000313" key="5">
    <source>
        <dbReference type="Proteomes" id="UP000796880"/>
    </source>
</evidence>
<dbReference type="EMBL" id="VOIH02000005">
    <property type="protein sequence ID" value="KAF3447565.1"/>
    <property type="molecule type" value="Genomic_DNA"/>
</dbReference>
<name>A0A8K0H8A2_9ROSA</name>
<evidence type="ECO:0000256" key="2">
    <source>
        <dbReference type="ARBA" id="ARBA00043946"/>
    </source>
</evidence>
<feature type="compositionally biased region" description="Basic and acidic residues" evidence="3">
    <location>
        <begin position="1"/>
        <end position="14"/>
    </location>
</feature>
<comment type="subcellular location">
    <subcellularLocation>
        <location evidence="2">Cell projection</location>
        <location evidence="2">Rhabdomere membrane</location>
        <topology evidence="2">Multi-pass membrane protein</topology>
    </subcellularLocation>
</comment>